<proteinExistence type="predicted"/>
<organism evidence="1 2">
    <name type="scientific">Brassica cretica</name>
    <name type="common">Mustard</name>
    <dbReference type="NCBI Taxonomy" id="69181"/>
    <lineage>
        <taxon>Eukaryota</taxon>
        <taxon>Viridiplantae</taxon>
        <taxon>Streptophyta</taxon>
        <taxon>Embryophyta</taxon>
        <taxon>Tracheophyta</taxon>
        <taxon>Spermatophyta</taxon>
        <taxon>Magnoliopsida</taxon>
        <taxon>eudicotyledons</taxon>
        <taxon>Gunneridae</taxon>
        <taxon>Pentapetalae</taxon>
        <taxon>rosids</taxon>
        <taxon>malvids</taxon>
        <taxon>Brassicales</taxon>
        <taxon>Brassicaceae</taxon>
        <taxon>Brassiceae</taxon>
        <taxon>Brassica</taxon>
    </lineage>
</organism>
<sequence>MKSRIYGFCKRKETKKIKKNIGEKVTCEFFFDEANNEEILASGGVTAKSFREKLYIVHRKQLKGKETQNQARMMINLKSHKALLLSSGGAKVREIGRHVELDLRLIPGITGAVEKTKEIV</sequence>
<reference evidence="1 2" key="1">
    <citation type="journal article" date="2020" name="BMC Genomics">
        <title>Intraspecific diversification of the crop wild relative Brassica cretica Lam. using demographic model selection.</title>
        <authorList>
            <person name="Kioukis A."/>
            <person name="Michalopoulou V.A."/>
            <person name="Briers L."/>
            <person name="Pirintsos S."/>
            <person name="Studholme D.J."/>
            <person name="Pavlidis P."/>
            <person name="Sarris P.F."/>
        </authorList>
    </citation>
    <scope>NUCLEOTIDE SEQUENCE [LARGE SCALE GENOMIC DNA]</scope>
    <source>
        <strain evidence="2">cv. PFS-1207/04</strain>
    </source>
</reference>
<accession>A0ABQ7AW28</accession>
<dbReference type="EMBL" id="QGKV02001556">
    <property type="protein sequence ID" value="KAF3518228.1"/>
    <property type="molecule type" value="Genomic_DNA"/>
</dbReference>
<gene>
    <name evidence="1" type="ORF">DY000_02059438</name>
</gene>
<evidence type="ECO:0000313" key="1">
    <source>
        <dbReference type="EMBL" id="KAF3518228.1"/>
    </source>
</evidence>
<evidence type="ECO:0008006" key="3">
    <source>
        <dbReference type="Google" id="ProtNLM"/>
    </source>
</evidence>
<evidence type="ECO:0000313" key="2">
    <source>
        <dbReference type="Proteomes" id="UP000266723"/>
    </source>
</evidence>
<comment type="caution">
    <text evidence="1">The sequence shown here is derived from an EMBL/GenBank/DDBJ whole genome shotgun (WGS) entry which is preliminary data.</text>
</comment>
<name>A0ABQ7AW28_BRACR</name>
<protein>
    <recommendedName>
        <fullName evidence="3">K Homology domain-containing protein</fullName>
    </recommendedName>
</protein>
<dbReference type="Proteomes" id="UP000266723">
    <property type="component" value="Unassembled WGS sequence"/>
</dbReference>
<keyword evidence="2" id="KW-1185">Reference proteome</keyword>